<comment type="caution">
    <text evidence="2">The sequence shown here is derived from an EMBL/GenBank/DDBJ whole genome shotgun (WGS) entry which is preliminary data.</text>
</comment>
<dbReference type="SUPFAM" id="SSF52540">
    <property type="entry name" value="P-loop containing nucleoside triphosphate hydrolases"/>
    <property type="match status" value="1"/>
</dbReference>
<dbReference type="PROSITE" id="PS00622">
    <property type="entry name" value="HTH_LUXR_1"/>
    <property type="match status" value="1"/>
</dbReference>
<evidence type="ECO:0000259" key="1">
    <source>
        <dbReference type="PROSITE" id="PS50043"/>
    </source>
</evidence>
<name>A0A841BN56_9ACTN</name>
<proteinExistence type="predicted"/>
<dbReference type="Proteomes" id="UP000587527">
    <property type="component" value="Unassembled WGS sequence"/>
</dbReference>
<accession>A0A841BN56</accession>
<dbReference type="Pfam" id="PF00196">
    <property type="entry name" value="GerE"/>
    <property type="match status" value="1"/>
</dbReference>
<dbReference type="InterPro" id="IPR036388">
    <property type="entry name" value="WH-like_DNA-bd_sf"/>
</dbReference>
<dbReference type="InterPro" id="IPR011990">
    <property type="entry name" value="TPR-like_helical_dom_sf"/>
</dbReference>
<evidence type="ECO:0000313" key="2">
    <source>
        <dbReference type="EMBL" id="MBB5868250.1"/>
    </source>
</evidence>
<reference evidence="2 3" key="1">
    <citation type="submission" date="2020-08" db="EMBL/GenBank/DDBJ databases">
        <title>Sequencing the genomes of 1000 actinobacteria strains.</title>
        <authorList>
            <person name="Klenk H.-P."/>
        </authorList>
    </citation>
    <scope>NUCLEOTIDE SEQUENCE [LARGE SCALE GENOMIC DNA]</scope>
    <source>
        <strain evidence="2 3">DSM 45362</strain>
    </source>
</reference>
<dbReference type="InterPro" id="IPR027417">
    <property type="entry name" value="P-loop_NTPase"/>
</dbReference>
<dbReference type="PROSITE" id="PS50043">
    <property type="entry name" value="HTH_LUXR_2"/>
    <property type="match status" value="1"/>
</dbReference>
<dbReference type="RefSeq" id="WP_184834041.1">
    <property type="nucleotide sequence ID" value="NZ_JACHMN010000002.1"/>
</dbReference>
<dbReference type="InterPro" id="IPR016032">
    <property type="entry name" value="Sig_transdc_resp-reg_C-effctor"/>
</dbReference>
<sequence>MVRISRLALVEQVQRELAASGRVTLAGPAGIGRSTLLADVVAALPGRVRHLRPAPTDCAVPGAALAALSESCALPVAATGNAEDSLRLRLSVRDLVREAEVLAIDDAHLLDELSADVLAAAVHHTGVRVITTVRSPAAERITGARPFAVPPFDTDQVAVLLEAHGLAYRLAGRVHAASGGIPRLALELGQAVAVPQAALELLAPLDHDAHVTLLLAALAQRPTLRLLRRAGRGGADEHIAAAVAAGLVSITDDDQVVIRAGAVASALVASATAGERARCHGALAAATEDPTARLWHFASMRHTPDAELAGRLAAAAAGSRDRGLPVRAAELALRAVDLAPVTSPDGTVSGWLAGAAVDAAAGGRADLCNRALSLLESSGAARADIVRARIAAVDAAGQALDGLDELLARALVEATGLPELLAAVHLRLALRANLAEGSPDRASAHARHAAQQARRAGDSTAQAQALTMLARMQRILGDPSAESTLAEALALSPEPPVVDLRDSPHYLAVRHAVFDDRLDDARSALLELLPVAEVCGLAEDMVDMLRSLAEVEVRTGRCGAAMVHAARALGICEGAGMSPGPGWFTAAVVELAGGSLSKADGYAHRAVRASAEERDQVYLARALHVTGLIRLVGRDAVGAVEVLRRVRTLEIAQHVVDPSQLRWHGDLAEALVAIGELPEAYRTMVEARQVAARLGRRGVLAALDRAEGLYRSAAGDGAHAVALLHRADEHFALLGMPLERGRALLALSVAQRRRRHRSAAREAQQQAVAVFTEIGAANWAELARATFDGEAGPAVGELGLTDAESRVVELVGRGASNREIAAALFLSVKTVEAMLTRIYRRLGVRSRTQLVTLLRGAG</sequence>
<dbReference type="GO" id="GO:0006355">
    <property type="term" value="P:regulation of DNA-templated transcription"/>
    <property type="evidence" value="ECO:0007669"/>
    <property type="project" value="InterPro"/>
</dbReference>
<dbReference type="SMART" id="SM00421">
    <property type="entry name" value="HTH_LUXR"/>
    <property type="match status" value="1"/>
</dbReference>
<evidence type="ECO:0000313" key="3">
    <source>
        <dbReference type="Proteomes" id="UP000587527"/>
    </source>
</evidence>
<dbReference type="InterPro" id="IPR000792">
    <property type="entry name" value="Tscrpt_reg_LuxR_C"/>
</dbReference>
<organism evidence="2 3">
    <name type="scientific">Allocatelliglobosispora scoriae</name>
    <dbReference type="NCBI Taxonomy" id="643052"/>
    <lineage>
        <taxon>Bacteria</taxon>
        <taxon>Bacillati</taxon>
        <taxon>Actinomycetota</taxon>
        <taxon>Actinomycetes</taxon>
        <taxon>Micromonosporales</taxon>
        <taxon>Micromonosporaceae</taxon>
        <taxon>Allocatelliglobosispora</taxon>
    </lineage>
</organism>
<dbReference type="SUPFAM" id="SSF46894">
    <property type="entry name" value="C-terminal effector domain of the bipartite response regulators"/>
    <property type="match status" value="1"/>
</dbReference>
<dbReference type="Gene3D" id="1.25.40.10">
    <property type="entry name" value="Tetratricopeptide repeat domain"/>
    <property type="match status" value="2"/>
</dbReference>
<dbReference type="Gene3D" id="1.10.10.10">
    <property type="entry name" value="Winged helix-like DNA-binding domain superfamily/Winged helix DNA-binding domain"/>
    <property type="match status" value="1"/>
</dbReference>
<gene>
    <name evidence="2" type="ORF">F4553_001629</name>
</gene>
<protein>
    <submittedName>
        <fullName evidence="2">DNA-binding CsgD family transcriptional regulator</fullName>
    </submittedName>
</protein>
<dbReference type="PRINTS" id="PR00038">
    <property type="entry name" value="HTHLUXR"/>
</dbReference>
<dbReference type="SUPFAM" id="SSF48452">
    <property type="entry name" value="TPR-like"/>
    <property type="match status" value="1"/>
</dbReference>
<keyword evidence="3" id="KW-1185">Reference proteome</keyword>
<keyword evidence="2" id="KW-0238">DNA-binding</keyword>
<dbReference type="EMBL" id="JACHMN010000002">
    <property type="protein sequence ID" value="MBB5868250.1"/>
    <property type="molecule type" value="Genomic_DNA"/>
</dbReference>
<dbReference type="GO" id="GO:0003677">
    <property type="term" value="F:DNA binding"/>
    <property type="evidence" value="ECO:0007669"/>
    <property type="project" value="UniProtKB-KW"/>
</dbReference>
<dbReference type="CDD" id="cd06170">
    <property type="entry name" value="LuxR_C_like"/>
    <property type="match status" value="1"/>
</dbReference>
<feature type="domain" description="HTH luxR-type" evidence="1">
    <location>
        <begin position="793"/>
        <end position="858"/>
    </location>
</feature>
<dbReference type="AlphaFoldDB" id="A0A841BN56"/>